<evidence type="ECO:0000313" key="2">
    <source>
        <dbReference type="EMBL" id="KIC71090.1"/>
    </source>
</evidence>
<dbReference type="RefSeq" id="WP_039359929.1">
    <property type="nucleotide sequence ID" value="NZ_JSAN01000115.1"/>
</dbReference>
<organism evidence="2 3">
    <name type="scientific">Candidatus Protochlamydia amoebophila</name>
    <dbReference type="NCBI Taxonomy" id="362787"/>
    <lineage>
        <taxon>Bacteria</taxon>
        <taxon>Pseudomonadati</taxon>
        <taxon>Chlamydiota</taxon>
        <taxon>Chlamydiia</taxon>
        <taxon>Parachlamydiales</taxon>
        <taxon>Parachlamydiaceae</taxon>
        <taxon>Candidatus Protochlamydia</taxon>
    </lineage>
</organism>
<proteinExistence type="predicted"/>
<dbReference type="PATRIC" id="fig|362787.3.peg.1691"/>
<sequence length="224" mass="24866">MNNPSVGYGFSNSPTSPDYNDLNALSKSQTLTNSKMKQGAPANPGAILTEDSLEVPLEVAFGINIDRASAGRPSLSPLFRSRFADENNQTENLALNYYQSRFEGLPFELQARLTLDKQKEFEDRDPDLLALDASLKFDAQLLAFRDSFSVSKTDESIQIAAQQYLGLPDAIGQEMIKTSGAITNFLDDHLSQIGPNDPDYDRLLNVSNLIKETTYLLKLKDMFD</sequence>
<name>A0A0C1JI76_9BACT</name>
<accession>A0A0C1JI76</accession>
<evidence type="ECO:0000313" key="3">
    <source>
        <dbReference type="Proteomes" id="UP000031465"/>
    </source>
</evidence>
<protein>
    <submittedName>
        <fullName evidence="2">Uncharacterized protein</fullName>
    </submittedName>
</protein>
<reference evidence="2 3" key="1">
    <citation type="journal article" date="2014" name="Mol. Biol. Evol.">
        <title>Massive expansion of Ubiquitination-related gene families within the Chlamydiae.</title>
        <authorList>
            <person name="Domman D."/>
            <person name="Collingro A."/>
            <person name="Lagkouvardos I."/>
            <person name="Gehre L."/>
            <person name="Weinmaier T."/>
            <person name="Rattei T."/>
            <person name="Subtil A."/>
            <person name="Horn M."/>
        </authorList>
    </citation>
    <scope>NUCLEOTIDE SEQUENCE [LARGE SCALE GENOMIC DNA]</scope>
    <source>
        <strain evidence="2 3">EI2</strain>
    </source>
</reference>
<dbReference type="EMBL" id="JSAN01000115">
    <property type="protein sequence ID" value="KIC71090.1"/>
    <property type="molecule type" value="Genomic_DNA"/>
</dbReference>
<comment type="caution">
    <text evidence="2">The sequence shown here is derived from an EMBL/GenBank/DDBJ whole genome shotgun (WGS) entry which is preliminary data.</text>
</comment>
<dbReference type="AlphaFoldDB" id="A0A0C1JI76"/>
<dbReference type="Proteomes" id="UP000031465">
    <property type="component" value="Unassembled WGS sequence"/>
</dbReference>
<feature type="region of interest" description="Disordered" evidence="1">
    <location>
        <begin position="1"/>
        <end position="23"/>
    </location>
</feature>
<evidence type="ECO:0000256" key="1">
    <source>
        <dbReference type="SAM" id="MobiDB-lite"/>
    </source>
</evidence>
<gene>
    <name evidence="2" type="ORF">DB44_ER00190</name>
</gene>